<name>A0A077R9D0_9BASI</name>
<organism evidence="3">
    <name type="scientific">Melanopsichium pennsylvanicum 4</name>
    <dbReference type="NCBI Taxonomy" id="1398559"/>
    <lineage>
        <taxon>Eukaryota</taxon>
        <taxon>Fungi</taxon>
        <taxon>Dikarya</taxon>
        <taxon>Basidiomycota</taxon>
        <taxon>Ustilaginomycotina</taxon>
        <taxon>Ustilaginomycetes</taxon>
        <taxon>Ustilaginales</taxon>
        <taxon>Ustilaginaceae</taxon>
        <taxon>Melanopsichium</taxon>
    </lineage>
</organism>
<protein>
    <submittedName>
        <fullName evidence="3">Related to Glutathione S-transferase II</fullName>
    </submittedName>
</protein>
<dbReference type="Pfam" id="PF02798">
    <property type="entry name" value="GST_N"/>
    <property type="match status" value="1"/>
</dbReference>
<evidence type="ECO:0000313" key="3">
    <source>
        <dbReference type="EMBL" id="CDI55832.1"/>
    </source>
</evidence>
<dbReference type="Gene3D" id="1.20.1050.130">
    <property type="match status" value="1"/>
</dbReference>
<comment type="similarity">
    <text evidence="1">Belongs to the GST superfamily.</text>
</comment>
<dbReference type="SUPFAM" id="SSF52833">
    <property type="entry name" value="Thioredoxin-like"/>
    <property type="match status" value="1"/>
</dbReference>
<dbReference type="InterPro" id="IPR036249">
    <property type="entry name" value="Thioredoxin-like_sf"/>
</dbReference>
<proteinExistence type="inferred from homology"/>
<dbReference type="InterPro" id="IPR004045">
    <property type="entry name" value="Glutathione_S-Trfase_N"/>
</dbReference>
<evidence type="ECO:0000256" key="1">
    <source>
        <dbReference type="ARBA" id="ARBA00007409"/>
    </source>
</evidence>
<accession>A0A077R9D0</accession>
<dbReference type="EMBL" id="HG529665">
    <property type="protein sequence ID" value="CDI55832.1"/>
    <property type="molecule type" value="Genomic_DNA"/>
</dbReference>
<dbReference type="GO" id="GO:0016740">
    <property type="term" value="F:transferase activity"/>
    <property type="evidence" value="ECO:0007669"/>
    <property type="project" value="UniProtKB-KW"/>
</dbReference>
<dbReference type="SFLD" id="SFLDS00019">
    <property type="entry name" value="Glutathione_Transferase_(cytos"/>
    <property type="match status" value="1"/>
</dbReference>
<feature type="domain" description="GST N-terminal" evidence="2">
    <location>
        <begin position="3"/>
        <end position="91"/>
    </location>
</feature>
<dbReference type="AlphaFoldDB" id="A0A077R9D0"/>
<dbReference type="CDD" id="cd03048">
    <property type="entry name" value="GST_N_Ure2p_like"/>
    <property type="match status" value="1"/>
</dbReference>
<reference evidence="3" key="1">
    <citation type="journal article" date="2014" name="Genome Biol. Evol.">
        <title>Gene Loss Rather Than Gene Gain Is Associated with a Host Jump from Monocots to Dicots in the Smut Fungus Melanopsichium pennsylvanicum.</title>
        <authorList>
            <person name="Sharma R."/>
            <person name="Mishra B."/>
            <person name="Runge F."/>
            <person name="Thines M."/>
        </authorList>
    </citation>
    <scope>NUCLEOTIDE SEQUENCE</scope>
    <source>
        <strain evidence="3">4</strain>
    </source>
</reference>
<feature type="non-terminal residue" evidence="3">
    <location>
        <position position="234"/>
    </location>
</feature>
<dbReference type="PROSITE" id="PS50404">
    <property type="entry name" value="GST_NTER"/>
    <property type="match status" value="1"/>
</dbReference>
<dbReference type="InterPro" id="IPR040079">
    <property type="entry name" value="Glutathione_S-Trfase"/>
</dbReference>
<feature type="non-terminal residue" evidence="3">
    <location>
        <position position="1"/>
    </location>
</feature>
<dbReference type="PANTHER" id="PTHR44051:SF14">
    <property type="entry name" value="GLUTATHIONE S-TRANSFERASE II"/>
    <property type="match status" value="1"/>
</dbReference>
<sequence>MAAQYTLYSHLGPGPNPLKAAVLMEHLGLSYDVVPLHFGDDPEIGVKGAKFLKLNPNGRVPALVSNDNDGFCVWESGAILYYLVDKHDKEGKFLGRTPEERSVVSTWLTFQLSGIGPGNVVSSIPSFLDPTICTTTGSKPTEKNLSDLRLLASKVRPLDFTKCSKISSSVRSSVGPASSLSTDLLSLILPSGLGLGSQASATLISRLTPLSKSGALPWRTMPSLRPLSRSFPSS</sequence>
<keyword evidence="3" id="KW-0808">Transferase</keyword>
<dbReference type="PANTHER" id="PTHR44051">
    <property type="entry name" value="GLUTATHIONE S-TRANSFERASE-RELATED"/>
    <property type="match status" value="1"/>
</dbReference>
<evidence type="ECO:0000259" key="2">
    <source>
        <dbReference type="PROSITE" id="PS50404"/>
    </source>
</evidence>